<keyword evidence="3" id="KW-1185">Reference proteome</keyword>
<name>A0A3M7QX13_BRAPC</name>
<reference evidence="2 3" key="1">
    <citation type="journal article" date="2018" name="Sci. Rep.">
        <title>Genomic signatures of local adaptation to the degree of environmental predictability in rotifers.</title>
        <authorList>
            <person name="Franch-Gras L."/>
            <person name="Hahn C."/>
            <person name="Garcia-Roger E.M."/>
            <person name="Carmona M.J."/>
            <person name="Serra M."/>
            <person name="Gomez A."/>
        </authorList>
    </citation>
    <scope>NUCLEOTIDE SEQUENCE [LARGE SCALE GENOMIC DNA]</scope>
    <source>
        <strain evidence="2">HYR1</strain>
    </source>
</reference>
<accession>A0A3M7QX13</accession>
<dbReference type="InterPro" id="IPR012337">
    <property type="entry name" value="RNaseH-like_sf"/>
</dbReference>
<evidence type="ECO:0000313" key="2">
    <source>
        <dbReference type="EMBL" id="RNA15917.1"/>
    </source>
</evidence>
<dbReference type="InterPro" id="IPR008906">
    <property type="entry name" value="HATC_C_dom"/>
</dbReference>
<dbReference type="SUPFAM" id="SSF53098">
    <property type="entry name" value="Ribonuclease H-like"/>
    <property type="match status" value="1"/>
</dbReference>
<sequence>MEQSEKQRLDESVILLINLHNDQFNIFSQALDKCSSIFSYYNHSTTMKEELIKKQRENGESAFNHQTEQKHKHFQLKSIEVEILEEAMLIQEIIFVEKAEKQIRDTILDFKEVINFTNTLKNNPPYDVRSKQSKGVQMKPKTNKLSEFWKNNKSKYRILFEYFKCYATAQATSTPSERIFSRTNYQIWDRRNNISPEKIKNKHKINKRIPFYSKRCENQHKNLDNLLKHLIATLLNQDLYIVGIYSRWYFLVVGSFWSTSNQQGQKLARQNKRARVRPPKFERFLGPPVYF</sequence>
<dbReference type="OrthoDB" id="1607513at2759"/>
<gene>
    <name evidence="2" type="ORF">BpHYR1_040358</name>
</gene>
<dbReference type="GO" id="GO:0046983">
    <property type="term" value="F:protein dimerization activity"/>
    <property type="evidence" value="ECO:0007669"/>
    <property type="project" value="InterPro"/>
</dbReference>
<organism evidence="2 3">
    <name type="scientific">Brachionus plicatilis</name>
    <name type="common">Marine rotifer</name>
    <name type="synonym">Brachionus muelleri</name>
    <dbReference type="NCBI Taxonomy" id="10195"/>
    <lineage>
        <taxon>Eukaryota</taxon>
        <taxon>Metazoa</taxon>
        <taxon>Spiralia</taxon>
        <taxon>Gnathifera</taxon>
        <taxon>Rotifera</taxon>
        <taxon>Eurotatoria</taxon>
        <taxon>Monogononta</taxon>
        <taxon>Pseudotrocha</taxon>
        <taxon>Ploima</taxon>
        <taxon>Brachionidae</taxon>
        <taxon>Brachionus</taxon>
    </lineage>
</organism>
<comment type="caution">
    <text evidence="2">The sequence shown here is derived from an EMBL/GenBank/DDBJ whole genome shotgun (WGS) entry which is preliminary data.</text>
</comment>
<protein>
    <recommendedName>
        <fullName evidence="1">HAT C-terminal dimerisation domain-containing protein</fullName>
    </recommendedName>
</protein>
<evidence type="ECO:0000259" key="1">
    <source>
        <dbReference type="Pfam" id="PF05699"/>
    </source>
</evidence>
<proteinExistence type="predicted"/>
<evidence type="ECO:0000313" key="3">
    <source>
        <dbReference type="Proteomes" id="UP000276133"/>
    </source>
</evidence>
<feature type="domain" description="HAT C-terminal dimerisation" evidence="1">
    <location>
        <begin position="138"/>
        <end position="198"/>
    </location>
</feature>
<dbReference type="AlphaFoldDB" id="A0A3M7QX13"/>
<dbReference type="Pfam" id="PF05699">
    <property type="entry name" value="Dimer_Tnp_hAT"/>
    <property type="match status" value="1"/>
</dbReference>
<dbReference type="Proteomes" id="UP000276133">
    <property type="component" value="Unassembled WGS sequence"/>
</dbReference>
<dbReference type="EMBL" id="REGN01004844">
    <property type="protein sequence ID" value="RNA15917.1"/>
    <property type="molecule type" value="Genomic_DNA"/>
</dbReference>